<evidence type="ECO:0000313" key="2">
    <source>
        <dbReference type="EMBL" id="MDN7012000.1"/>
    </source>
</evidence>
<proteinExistence type="predicted"/>
<name>A0ABT8LYY3_9EURY</name>
<feature type="transmembrane region" description="Helical" evidence="1">
    <location>
        <begin position="73"/>
        <end position="103"/>
    </location>
</feature>
<keyword evidence="1" id="KW-0812">Transmembrane</keyword>
<protein>
    <recommendedName>
        <fullName evidence="4">DUF5518 domain-containing protein</fullName>
    </recommendedName>
</protein>
<comment type="caution">
    <text evidence="2">The sequence shown here is derived from an EMBL/GenBank/DDBJ whole genome shotgun (WGS) entry which is preliminary data.</text>
</comment>
<evidence type="ECO:0000256" key="1">
    <source>
        <dbReference type="SAM" id="Phobius"/>
    </source>
</evidence>
<reference evidence="2" key="1">
    <citation type="submission" date="2019-05" db="EMBL/GenBank/DDBJ databases">
        <title>Isolation and characterization of methanogens from the cold seep sediment at Four-Way Closure Ridge.</title>
        <authorList>
            <person name="You Y.-T."/>
            <person name="Chen S.-C."/>
            <person name="Zhang W.-L."/>
            <person name="Lai M.-C."/>
        </authorList>
    </citation>
    <scope>NUCLEOTIDE SEQUENCE</scope>
    <source>
        <strain evidence="2">FWC-SCC3</strain>
    </source>
</reference>
<organism evidence="2 3">
    <name type="scientific">Methanoculleus methanifontis</name>
    <dbReference type="NCBI Taxonomy" id="2584086"/>
    <lineage>
        <taxon>Archaea</taxon>
        <taxon>Methanobacteriati</taxon>
        <taxon>Methanobacteriota</taxon>
        <taxon>Stenosarchaea group</taxon>
        <taxon>Methanomicrobia</taxon>
        <taxon>Methanomicrobiales</taxon>
        <taxon>Methanomicrobiaceae</taxon>
        <taxon>Methanoculleus</taxon>
    </lineage>
</organism>
<sequence>MPALVGIIFMLFISPFFPVGGPIVGGIIGGYLGTPGVVRGALGGFFGGLVVAAFFSVVAVIGGTALLGPIGALIGLGIAVLLFALTLYFGFLGAVGGAIGGALKAWMVSRRRVTG</sequence>
<feature type="transmembrane region" description="Helical" evidence="1">
    <location>
        <begin position="44"/>
        <end position="67"/>
    </location>
</feature>
<gene>
    <name evidence="2" type="ORF">FGW20_02850</name>
</gene>
<keyword evidence="3" id="KW-1185">Reference proteome</keyword>
<keyword evidence="1" id="KW-0472">Membrane</keyword>
<dbReference type="EMBL" id="VCYI01000003">
    <property type="protein sequence ID" value="MDN7012000.1"/>
    <property type="molecule type" value="Genomic_DNA"/>
</dbReference>
<accession>A0ABT8LYY3</accession>
<feature type="transmembrane region" description="Helical" evidence="1">
    <location>
        <begin position="6"/>
        <end position="32"/>
    </location>
</feature>
<keyword evidence="1" id="KW-1133">Transmembrane helix</keyword>
<evidence type="ECO:0008006" key="4">
    <source>
        <dbReference type="Google" id="ProtNLM"/>
    </source>
</evidence>
<evidence type="ECO:0000313" key="3">
    <source>
        <dbReference type="Proteomes" id="UP001168423"/>
    </source>
</evidence>
<dbReference type="Proteomes" id="UP001168423">
    <property type="component" value="Unassembled WGS sequence"/>
</dbReference>